<feature type="transmembrane region" description="Helical" evidence="6">
    <location>
        <begin position="241"/>
        <end position="265"/>
    </location>
</feature>
<dbReference type="GO" id="GO:0022857">
    <property type="term" value="F:transmembrane transporter activity"/>
    <property type="evidence" value="ECO:0007669"/>
    <property type="project" value="InterPro"/>
</dbReference>
<dbReference type="PROSITE" id="PS50850">
    <property type="entry name" value="MFS"/>
    <property type="match status" value="1"/>
</dbReference>
<feature type="transmembrane region" description="Helical" evidence="6">
    <location>
        <begin position="328"/>
        <end position="347"/>
    </location>
</feature>
<keyword evidence="4 6" id="KW-1133">Transmembrane helix</keyword>
<evidence type="ECO:0000259" key="7">
    <source>
        <dbReference type="PROSITE" id="PS50850"/>
    </source>
</evidence>
<comment type="caution">
    <text evidence="8">The sequence shown here is derived from an EMBL/GenBank/DDBJ whole genome shotgun (WGS) entry which is preliminary data.</text>
</comment>
<keyword evidence="2" id="KW-0813">Transport</keyword>
<evidence type="ECO:0000256" key="6">
    <source>
        <dbReference type="SAM" id="Phobius"/>
    </source>
</evidence>
<dbReference type="InterPro" id="IPR020846">
    <property type="entry name" value="MFS_dom"/>
</dbReference>
<sequence length="439" mass="44805">MIQVTLIAAITLIVVPLPAIQQQFGLSPAELALLSAGYGLSFGGLLLVGGRLTDRFGARRMFVAGLAVFGGTSLLGGLAAAHVVVLAARFTQGVGAAMVAPAAVALVTHLYPDSARRSRAFAVWGTLSITGAVAGTMLSGLIASVGSWRWTFLIPAVIATGVLAGFRRLPAASAQPASQLGVLDGTLVTAGLVALSYGVLEGRLVVIGSSVLVLVGFLVRQVHAADPLLPIQLLMDRGRGAALLVIWLTAAASTVGTFLLSLYFQQIQGRSSAMTSVAFLPFLLILTTAPLSAHLTRRHGVRRVTVLGLLLAATSMLLLSRIQVDSPYGGVVLAALALFPLGAGLAFSGATVTAMSRVPAERSGVAGGLVNTAMEVGPTVGLALLLALATARTEALRDDGLATAAATTGGYAAAFTVTALAFAITATAVAFTFRKEEQQ</sequence>
<feature type="transmembrane region" description="Helical" evidence="6">
    <location>
        <begin position="62"/>
        <end position="88"/>
    </location>
</feature>
<evidence type="ECO:0000256" key="1">
    <source>
        <dbReference type="ARBA" id="ARBA00004651"/>
    </source>
</evidence>
<keyword evidence="5 6" id="KW-0472">Membrane</keyword>
<dbReference type="Gene3D" id="1.20.1250.20">
    <property type="entry name" value="MFS general substrate transporter like domains"/>
    <property type="match status" value="1"/>
</dbReference>
<feature type="domain" description="Major facilitator superfamily (MFS) profile" evidence="7">
    <location>
        <begin position="1"/>
        <end position="437"/>
    </location>
</feature>
<protein>
    <submittedName>
        <fullName evidence="8">MFS transporter</fullName>
    </submittedName>
</protein>
<feature type="transmembrane region" description="Helical" evidence="6">
    <location>
        <begin position="148"/>
        <end position="166"/>
    </location>
</feature>
<accession>A0A6N9YJS3</accession>
<dbReference type="Proteomes" id="UP000469185">
    <property type="component" value="Unassembled WGS sequence"/>
</dbReference>
<dbReference type="EMBL" id="JAAGOB010000003">
    <property type="protein sequence ID" value="NED95197.1"/>
    <property type="molecule type" value="Genomic_DNA"/>
</dbReference>
<dbReference type="PANTHER" id="PTHR42718">
    <property type="entry name" value="MAJOR FACILITATOR SUPERFAMILY MULTIDRUG TRANSPORTER MFSC"/>
    <property type="match status" value="1"/>
</dbReference>
<dbReference type="Gene3D" id="1.20.1720.10">
    <property type="entry name" value="Multidrug resistance protein D"/>
    <property type="match status" value="1"/>
</dbReference>
<evidence type="ECO:0000256" key="3">
    <source>
        <dbReference type="ARBA" id="ARBA00022692"/>
    </source>
</evidence>
<feature type="transmembrane region" description="Helical" evidence="6">
    <location>
        <begin position="94"/>
        <end position="111"/>
    </location>
</feature>
<feature type="transmembrane region" description="Helical" evidence="6">
    <location>
        <begin position="123"/>
        <end position="142"/>
    </location>
</feature>
<evidence type="ECO:0000313" key="9">
    <source>
        <dbReference type="Proteomes" id="UP000469185"/>
    </source>
</evidence>
<dbReference type="PANTHER" id="PTHR42718:SF9">
    <property type="entry name" value="MAJOR FACILITATOR SUPERFAMILY MULTIDRUG TRANSPORTER MFSC"/>
    <property type="match status" value="1"/>
</dbReference>
<evidence type="ECO:0000256" key="5">
    <source>
        <dbReference type="ARBA" id="ARBA00023136"/>
    </source>
</evidence>
<dbReference type="SUPFAM" id="SSF103473">
    <property type="entry name" value="MFS general substrate transporter"/>
    <property type="match status" value="1"/>
</dbReference>
<feature type="transmembrane region" description="Helical" evidence="6">
    <location>
        <begin position="271"/>
        <end position="292"/>
    </location>
</feature>
<feature type="transmembrane region" description="Helical" evidence="6">
    <location>
        <begin position="304"/>
        <end position="322"/>
    </location>
</feature>
<feature type="transmembrane region" description="Helical" evidence="6">
    <location>
        <begin position="178"/>
        <end position="197"/>
    </location>
</feature>
<feature type="transmembrane region" description="Helical" evidence="6">
    <location>
        <begin position="31"/>
        <end position="50"/>
    </location>
</feature>
<evidence type="ECO:0000256" key="2">
    <source>
        <dbReference type="ARBA" id="ARBA00022448"/>
    </source>
</evidence>
<evidence type="ECO:0000313" key="8">
    <source>
        <dbReference type="EMBL" id="NED95197.1"/>
    </source>
</evidence>
<gene>
    <name evidence="8" type="ORF">G1H11_07695</name>
</gene>
<comment type="subcellular location">
    <subcellularLocation>
        <location evidence="1">Cell membrane</location>
        <topology evidence="1">Multi-pass membrane protein</topology>
    </subcellularLocation>
</comment>
<name>A0A6N9YJS3_9ACTN</name>
<feature type="transmembrane region" description="Helical" evidence="6">
    <location>
        <begin position="411"/>
        <end position="433"/>
    </location>
</feature>
<reference evidence="8 9" key="1">
    <citation type="submission" date="2020-02" db="EMBL/GenBank/DDBJ databases">
        <authorList>
            <person name="Li X.-J."/>
            <person name="Feng X.-M."/>
        </authorList>
    </citation>
    <scope>NUCLEOTIDE SEQUENCE [LARGE SCALE GENOMIC DNA]</scope>
    <source>
        <strain evidence="8 9">CGMCC 4.7225</strain>
    </source>
</reference>
<dbReference type="AlphaFoldDB" id="A0A6N9YJS3"/>
<keyword evidence="3 6" id="KW-0812">Transmembrane</keyword>
<dbReference type="GO" id="GO:0005886">
    <property type="term" value="C:plasma membrane"/>
    <property type="evidence" value="ECO:0007669"/>
    <property type="project" value="UniProtKB-SubCell"/>
</dbReference>
<feature type="transmembrane region" description="Helical" evidence="6">
    <location>
        <begin position="203"/>
        <end position="220"/>
    </location>
</feature>
<organism evidence="8 9">
    <name type="scientific">Phytoactinopolyspora alkaliphila</name>
    <dbReference type="NCBI Taxonomy" id="1783498"/>
    <lineage>
        <taxon>Bacteria</taxon>
        <taxon>Bacillati</taxon>
        <taxon>Actinomycetota</taxon>
        <taxon>Actinomycetes</taxon>
        <taxon>Jiangellales</taxon>
        <taxon>Jiangellaceae</taxon>
        <taxon>Phytoactinopolyspora</taxon>
    </lineage>
</organism>
<feature type="transmembrane region" description="Helical" evidence="6">
    <location>
        <begin position="368"/>
        <end position="391"/>
    </location>
</feature>
<dbReference type="Pfam" id="PF07690">
    <property type="entry name" value="MFS_1"/>
    <property type="match status" value="1"/>
</dbReference>
<dbReference type="RefSeq" id="WP_163817647.1">
    <property type="nucleotide sequence ID" value="NZ_JAAGOB010000003.1"/>
</dbReference>
<evidence type="ECO:0000256" key="4">
    <source>
        <dbReference type="ARBA" id="ARBA00022989"/>
    </source>
</evidence>
<dbReference type="InterPro" id="IPR011701">
    <property type="entry name" value="MFS"/>
</dbReference>
<dbReference type="InterPro" id="IPR036259">
    <property type="entry name" value="MFS_trans_sf"/>
</dbReference>
<keyword evidence="9" id="KW-1185">Reference proteome</keyword>
<proteinExistence type="predicted"/>